<evidence type="ECO:0000256" key="1">
    <source>
        <dbReference type="ARBA" id="ARBA00001946"/>
    </source>
</evidence>
<dbReference type="Pfam" id="PF00293">
    <property type="entry name" value="NUDIX"/>
    <property type="match status" value="2"/>
</dbReference>
<evidence type="ECO:0000313" key="6">
    <source>
        <dbReference type="Proteomes" id="UP001595748"/>
    </source>
</evidence>
<sequence length="326" mass="35892">MDIMKLRAVWGNRPLLGVAAGALIQDERGRVLLQRRGDDGLWGEPGGGVNPGEPFDVAVRRELMEETGLECPNLTWLGLDDGLFSGERMFLRYPNGHEGCIVDLLFHGTLPAAALADARPDDSGETLDLQWFLLDDLPALSSNINRNNINILRRRAGLPELPMGPVPPLDLSRSRTFWRDFRQLVGPEVPLYLPGSSVLVTDAAGRLLLLKHTHSGAWVLPGGKLDPGESLEDCARRELFEETGLSVQGLKRVQLLAGPEFRFTDRTGVWDSVGLIYEAEGVTGDLRLPEGEITEARWFTLDELESVNLLGVYTGKAVRHWAGKTA</sequence>
<dbReference type="InterPro" id="IPR015797">
    <property type="entry name" value="NUDIX_hydrolase-like_dom_sf"/>
</dbReference>
<dbReference type="Proteomes" id="UP001595748">
    <property type="component" value="Unassembled WGS sequence"/>
</dbReference>
<dbReference type="PROSITE" id="PS00893">
    <property type="entry name" value="NUDIX_BOX"/>
    <property type="match status" value="2"/>
</dbReference>
<evidence type="ECO:0000313" key="5">
    <source>
        <dbReference type="EMBL" id="MFC3859168.1"/>
    </source>
</evidence>
<name>A0ABV8A0I0_9DEIO</name>
<dbReference type="EMBL" id="JBHRZF010000001">
    <property type="protein sequence ID" value="MFC3859168.1"/>
    <property type="molecule type" value="Genomic_DNA"/>
</dbReference>
<comment type="similarity">
    <text evidence="3">Belongs to the Nudix hydrolase family.</text>
</comment>
<feature type="domain" description="Nudix hydrolase" evidence="4">
    <location>
        <begin position="15"/>
        <end position="153"/>
    </location>
</feature>
<feature type="domain" description="Nudix hydrolase" evidence="4">
    <location>
        <begin position="190"/>
        <end position="324"/>
    </location>
</feature>
<dbReference type="SUPFAM" id="SSF55811">
    <property type="entry name" value="Nudix"/>
    <property type="match status" value="2"/>
</dbReference>
<reference evidence="6" key="1">
    <citation type="journal article" date="2019" name="Int. J. Syst. Evol. Microbiol.">
        <title>The Global Catalogue of Microorganisms (GCM) 10K type strain sequencing project: providing services to taxonomists for standard genome sequencing and annotation.</title>
        <authorList>
            <consortium name="The Broad Institute Genomics Platform"/>
            <consortium name="The Broad Institute Genome Sequencing Center for Infectious Disease"/>
            <person name="Wu L."/>
            <person name="Ma J."/>
        </authorList>
    </citation>
    <scope>NUCLEOTIDE SEQUENCE [LARGE SCALE GENOMIC DNA]</scope>
    <source>
        <strain evidence="6">CCTCC AB 2013263</strain>
    </source>
</reference>
<proteinExistence type="inferred from homology"/>
<dbReference type="RefSeq" id="WP_380075338.1">
    <property type="nucleotide sequence ID" value="NZ_JBHRZF010000001.1"/>
</dbReference>
<evidence type="ECO:0000256" key="3">
    <source>
        <dbReference type="RuleBase" id="RU003476"/>
    </source>
</evidence>
<dbReference type="PROSITE" id="PS51462">
    <property type="entry name" value="NUDIX"/>
    <property type="match status" value="2"/>
</dbReference>
<comment type="caution">
    <text evidence="5">The sequence shown here is derived from an EMBL/GenBank/DDBJ whole genome shotgun (WGS) entry which is preliminary data.</text>
</comment>
<dbReference type="InterPro" id="IPR020084">
    <property type="entry name" value="NUDIX_hydrolase_CS"/>
</dbReference>
<keyword evidence="6" id="KW-1185">Reference proteome</keyword>
<comment type="cofactor">
    <cofactor evidence="1">
        <name>Mg(2+)</name>
        <dbReference type="ChEBI" id="CHEBI:18420"/>
    </cofactor>
</comment>
<keyword evidence="2 3" id="KW-0378">Hydrolase</keyword>
<organism evidence="5 6">
    <name type="scientific">Deinococcus antarcticus</name>
    <dbReference type="NCBI Taxonomy" id="1298767"/>
    <lineage>
        <taxon>Bacteria</taxon>
        <taxon>Thermotogati</taxon>
        <taxon>Deinococcota</taxon>
        <taxon>Deinococci</taxon>
        <taxon>Deinococcales</taxon>
        <taxon>Deinococcaceae</taxon>
        <taxon>Deinococcus</taxon>
    </lineage>
</organism>
<dbReference type="PANTHER" id="PTHR43046:SF16">
    <property type="entry name" value="ADP-RIBOSE PYROPHOSPHATASE YJHB-RELATED"/>
    <property type="match status" value="1"/>
</dbReference>
<dbReference type="PRINTS" id="PR00502">
    <property type="entry name" value="NUDIXFAMILY"/>
</dbReference>
<gene>
    <name evidence="5" type="ORF">ACFOPQ_00080</name>
</gene>
<protein>
    <submittedName>
        <fullName evidence="5">NUDIX domain-containing protein</fullName>
    </submittedName>
</protein>
<accession>A0ABV8A0I0</accession>
<dbReference type="InterPro" id="IPR000086">
    <property type="entry name" value="NUDIX_hydrolase_dom"/>
</dbReference>
<evidence type="ECO:0000256" key="2">
    <source>
        <dbReference type="ARBA" id="ARBA00022801"/>
    </source>
</evidence>
<evidence type="ECO:0000259" key="4">
    <source>
        <dbReference type="PROSITE" id="PS51462"/>
    </source>
</evidence>
<dbReference type="Gene3D" id="3.90.79.10">
    <property type="entry name" value="Nucleoside Triphosphate Pyrophosphohydrolase"/>
    <property type="match status" value="2"/>
</dbReference>
<dbReference type="PANTHER" id="PTHR43046">
    <property type="entry name" value="GDP-MANNOSE MANNOSYL HYDROLASE"/>
    <property type="match status" value="1"/>
</dbReference>
<dbReference type="InterPro" id="IPR020476">
    <property type="entry name" value="Nudix_hydrolase"/>
</dbReference>